<accession>A0A2N9J4R7</accession>
<reference evidence="4" key="1">
    <citation type="submission" date="2018-02" db="EMBL/GenBank/DDBJ databases">
        <authorList>
            <person name="Cohen D.B."/>
            <person name="Kent A.D."/>
        </authorList>
    </citation>
    <scope>NUCLEOTIDE SEQUENCE</scope>
</reference>
<dbReference type="EMBL" id="OIVN01006363">
    <property type="protein sequence ID" value="SPD31493.1"/>
    <property type="molecule type" value="Genomic_DNA"/>
</dbReference>
<proteinExistence type="predicted"/>
<evidence type="ECO:0000259" key="3">
    <source>
        <dbReference type="Pfam" id="PF20160"/>
    </source>
</evidence>
<name>A0A2N9J4R7_FAGSY</name>
<dbReference type="Pfam" id="PF20160">
    <property type="entry name" value="C-JID"/>
    <property type="match status" value="1"/>
</dbReference>
<organism evidence="4">
    <name type="scientific">Fagus sylvatica</name>
    <name type="common">Beechnut</name>
    <dbReference type="NCBI Taxonomy" id="28930"/>
    <lineage>
        <taxon>Eukaryota</taxon>
        <taxon>Viridiplantae</taxon>
        <taxon>Streptophyta</taxon>
        <taxon>Embryophyta</taxon>
        <taxon>Tracheophyta</taxon>
        <taxon>Spermatophyta</taxon>
        <taxon>Magnoliopsida</taxon>
        <taxon>eudicotyledons</taxon>
        <taxon>Gunneridae</taxon>
        <taxon>Pentapetalae</taxon>
        <taxon>rosids</taxon>
        <taxon>fabids</taxon>
        <taxon>Fagales</taxon>
        <taxon>Fagaceae</taxon>
        <taxon>Fagus</taxon>
    </lineage>
</organism>
<dbReference type="InterPro" id="IPR045344">
    <property type="entry name" value="C-JID"/>
</dbReference>
<keyword evidence="2" id="KW-0677">Repeat</keyword>
<evidence type="ECO:0000256" key="2">
    <source>
        <dbReference type="ARBA" id="ARBA00022737"/>
    </source>
</evidence>
<evidence type="ECO:0000256" key="1">
    <source>
        <dbReference type="ARBA" id="ARBA00022614"/>
    </source>
</evidence>
<gene>
    <name evidence="4" type="ORF">FSB_LOCUS59375</name>
</gene>
<keyword evidence="1" id="KW-0433">Leucine-rich repeat</keyword>
<dbReference type="AlphaFoldDB" id="A0A2N9J4R7"/>
<evidence type="ECO:0000313" key="4">
    <source>
        <dbReference type="EMBL" id="SPD31493.1"/>
    </source>
</evidence>
<sequence length="247" mass="28510">MKKTKGECRSPVRLEGQYGCIDLVEIHPSIGRLSRLFVLEQEERQDHLLPKRYYNAGSLSRLPLPPQRGQIIEGIVYGFPGYESSTGRKEDGSRTAVQIIIPGLEIPRWLSYQRLGNSVSMKLPPNWCSSKWMGLALCASFNAISSPSYAHEFGNPVKTFGLRARVEVFDDYDYTFFEIFFNVKFGPKHIWLLYLSRDDWLATVDGEYSKIEVVFETCSVNVWNMWGRFVIRARYGRVSQNICTMRR</sequence>
<protein>
    <recommendedName>
        <fullName evidence="3">C-JID domain-containing protein</fullName>
    </recommendedName>
</protein>
<feature type="domain" description="C-JID" evidence="3">
    <location>
        <begin position="101"/>
        <end position="184"/>
    </location>
</feature>